<name>A0A6A7Y2Z7_9HYPH</name>
<dbReference type="InterPro" id="IPR043137">
    <property type="entry name" value="GGT_ssub_C"/>
</dbReference>
<comment type="caution">
    <text evidence="13">The sequence shown here is derived from an EMBL/GenBank/DDBJ whole genome shotgun (WGS) entry which is preliminary data.</text>
</comment>
<evidence type="ECO:0000256" key="4">
    <source>
        <dbReference type="ARBA" id="ARBA00022679"/>
    </source>
</evidence>
<evidence type="ECO:0000256" key="9">
    <source>
        <dbReference type="PIRSR" id="PIRSR600101-1"/>
    </source>
</evidence>
<dbReference type="PANTHER" id="PTHR43199">
    <property type="entry name" value="GLUTATHIONE HYDROLASE"/>
    <property type="match status" value="1"/>
</dbReference>
<feature type="binding site" evidence="10">
    <location>
        <begin position="395"/>
        <end position="397"/>
    </location>
    <ligand>
        <name>L-glutamate</name>
        <dbReference type="ChEBI" id="CHEBI:29985"/>
    </ligand>
</feature>
<keyword evidence="14" id="KW-1185">Reference proteome</keyword>
<reference evidence="13 14" key="1">
    <citation type="submission" date="2019-09" db="EMBL/GenBank/DDBJ databases">
        <title>Segnochrobactrum spirostomi gen. nov., sp. nov., isolated from the ciliate Spirostomum cf. yagiui and description of a novel family, Segnochrobactraceae fam. nov. within the order Rhizobiales of the class Alphaproteobacteria.</title>
        <authorList>
            <person name="Akter S."/>
            <person name="Shazib S.U.A."/>
            <person name="Shin M.K."/>
        </authorList>
    </citation>
    <scope>NUCLEOTIDE SEQUENCE [LARGE SCALE GENOMIC DNA]</scope>
    <source>
        <strain evidence="13 14">Sp-1</strain>
    </source>
</reference>
<dbReference type="GO" id="GO:0006751">
    <property type="term" value="P:glutathione catabolic process"/>
    <property type="evidence" value="ECO:0007669"/>
    <property type="project" value="UniProtKB-UniRule"/>
</dbReference>
<comment type="catalytic activity">
    <reaction evidence="8 11">
        <text>an N-terminal (5-L-glutamyl)-[peptide] + an alpha-amino acid = 5-L-glutamyl amino acid + an N-terminal L-alpha-aminoacyl-[peptide]</text>
        <dbReference type="Rhea" id="RHEA:23904"/>
        <dbReference type="Rhea" id="RHEA-COMP:9780"/>
        <dbReference type="Rhea" id="RHEA-COMP:9795"/>
        <dbReference type="ChEBI" id="CHEBI:77644"/>
        <dbReference type="ChEBI" id="CHEBI:78597"/>
        <dbReference type="ChEBI" id="CHEBI:78599"/>
        <dbReference type="ChEBI" id="CHEBI:78608"/>
        <dbReference type="EC" id="2.3.2.2"/>
    </reaction>
</comment>
<feature type="chain" id="PRO_5025357393" description="Glutathione hydrolase proenzyme" evidence="12">
    <location>
        <begin position="27"/>
        <end position="589"/>
    </location>
</feature>
<dbReference type="InterPro" id="IPR051792">
    <property type="entry name" value="GGT_bact"/>
</dbReference>
<dbReference type="Gene3D" id="1.10.246.130">
    <property type="match status" value="1"/>
</dbReference>
<comment type="similarity">
    <text evidence="3 11">Belongs to the gamma-glutamyltransferase family.</text>
</comment>
<comment type="pathway">
    <text evidence="11">Sulfur metabolism; glutathione metabolism.</text>
</comment>
<gene>
    <name evidence="13" type="primary">ggt</name>
    <name evidence="13" type="ORF">F0357_07295</name>
</gene>
<dbReference type="InterPro" id="IPR029055">
    <property type="entry name" value="Ntn_hydrolases_N"/>
</dbReference>
<evidence type="ECO:0000256" key="11">
    <source>
        <dbReference type="RuleBase" id="RU368036"/>
    </source>
</evidence>
<dbReference type="Gene3D" id="3.60.20.40">
    <property type="match status" value="1"/>
</dbReference>
<organism evidence="13 14">
    <name type="scientific">Segnochrobactrum spirostomi</name>
    <dbReference type="NCBI Taxonomy" id="2608987"/>
    <lineage>
        <taxon>Bacteria</taxon>
        <taxon>Pseudomonadati</taxon>
        <taxon>Pseudomonadota</taxon>
        <taxon>Alphaproteobacteria</taxon>
        <taxon>Hyphomicrobiales</taxon>
        <taxon>Segnochrobactraceae</taxon>
        <taxon>Segnochrobactrum</taxon>
    </lineage>
</organism>
<feature type="binding site" evidence="10">
    <location>
        <position position="470"/>
    </location>
    <ligand>
        <name>L-glutamate</name>
        <dbReference type="ChEBI" id="CHEBI:29985"/>
    </ligand>
</feature>
<feature type="active site" description="Nucleophile" evidence="9">
    <location>
        <position position="377"/>
    </location>
</feature>
<dbReference type="EC" id="2.3.2.2" evidence="11"/>
<comment type="subunit">
    <text evidence="11">This enzyme consists of two polypeptide chains, which are synthesized in precursor form from a single polypeptide.</text>
</comment>
<keyword evidence="4 11" id="KW-0808">Transferase</keyword>
<evidence type="ECO:0000256" key="3">
    <source>
        <dbReference type="ARBA" id="ARBA00009381"/>
    </source>
</evidence>
<accession>A0A6A7Y2Z7</accession>
<comment type="catalytic activity">
    <reaction evidence="2 11">
        <text>glutathione + H2O = L-cysteinylglycine + L-glutamate</text>
        <dbReference type="Rhea" id="RHEA:28807"/>
        <dbReference type="ChEBI" id="CHEBI:15377"/>
        <dbReference type="ChEBI" id="CHEBI:29985"/>
        <dbReference type="ChEBI" id="CHEBI:57925"/>
        <dbReference type="ChEBI" id="CHEBI:61694"/>
        <dbReference type="EC" id="3.4.19.13"/>
    </reaction>
</comment>
<dbReference type="GO" id="GO:0103068">
    <property type="term" value="F:leukotriene C4 gamma-glutamyl transferase activity"/>
    <property type="evidence" value="ECO:0007669"/>
    <property type="project" value="UniProtKB-EC"/>
</dbReference>
<evidence type="ECO:0000256" key="6">
    <source>
        <dbReference type="ARBA" id="ARBA00023145"/>
    </source>
</evidence>
<evidence type="ECO:0000256" key="5">
    <source>
        <dbReference type="ARBA" id="ARBA00022801"/>
    </source>
</evidence>
<dbReference type="Proteomes" id="UP000332515">
    <property type="component" value="Unassembled WGS sequence"/>
</dbReference>
<evidence type="ECO:0000256" key="1">
    <source>
        <dbReference type="ARBA" id="ARBA00001049"/>
    </source>
</evidence>
<dbReference type="PANTHER" id="PTHR43199:SF1">
    <property type="entry name" value="GLUTATHIONE HYDROLASE PROENZYME"/>
    <property type="match status" value="1"/>
</dbReference>
<evidence type="ECO:0000256" key="2">
    <source>
        <dbReference type="ARBA" id="ARBA00001089"/>
    </source>
</evidence>
<dbReference type="EC" id="3.4.19.13" evidence="11"/>
<dbReference type="AlphaFoldDB" id="A0A6A7Y2Z7"/>
<sequence>MIFRRALRIAAAALGLALAAPLPAAAISPQPVEGRQGMVVSDQAIASAVGAAILRAGGNAVDAAVAVGYAQAVVNPCCGNIGGGGFMVLRLADGRAFFIDFREEAPGAATPNMYLDSHGQPIPGASLDGWLAVGVPGSVLGLDTALTRFGTMTRQQVMAPAIALARDGFVLAPGDAAIFATATEAFRRDPAIAKIFLKDGAPLQPGDRLVQTDLAATLSAIAETGPAAFYEGALPEKIAAASAAGGGILKAADFAHYTAPVSAPVACSYRGYDILSAPPPSSGGVALCEMLGILEGYPLGFLGYGSSEADHFMIEAMRQTYLDRNSDLGDPAFVQNPVDRLISKAYTAAIRATIERYRATPSSELKPGTPPHEGTETTHYSVLDAAGNAVAVTFSLNAYFGAKVMAPGAGFFLNDTMDDFTMRPGVPNMFGLVQGAANAIAPGKRPLSSMTPAILTRDGKPFMVLGSPGGSRIPTAVLQTIVNVIDHGMTLQEAVDAPRFHHQWLPDVVYAEPYAMSPDTRKALAAMGYKIVVQKPWSAVEAILAPGAKPSDAAPPSFADDTLNVWKPAAGTVFGANDNRRPAGAAVAQ</sequence>
<evidence type="ECO:0000313" key="14">
    <source>
        <dbReference type="Proteomes" id="UP000332515"/>
    </source>
</evidence>
<dbReference type="EMBL" id="VWNA01000001">
    <property type="protein sequence ID" value="MQT12471.1"/>
    <property type="molecule type" value="Genomic_DNA"/>
</dbReference>
<evidence type="ECO:0000256" key="8">
    <source>
        <dbReference type="ARBA" id="ARBA00047417"/>
    </source>
</evidence>
<dbReference type="Pfam" id="PF01019">
    <property type="entry name" value="G_glu_transpept"/>
    <property type="match status" value="1"/>
</dbReference>
<keyword evidence="11" id="KW-0317">Glutathione biosynthesis</keyword>
<dbReference type="UniPathway" id="UPA00204"/>
<feature type="binding site" evidence="10">
    <location>
        <position position="419"/>
    </location>
    <ligand>
        <name>L-glutamate</name>
        <dbReference type="ChEBI" id="CHEBI:29985"/>
    </ligand>
</feature>
<feature type="binding site" evidence="10">
    <location>
        <position position="102"/>
    </location>
    <ligand>
        <name>L-glutamate</name>
        <dbReference type="ChEBI" id="CHEBI:29985"/>
    </ligand>
</feature>
<keyword evidence="7 11" id="KW-0012">Acyltransferase</keyword>
<feature type="signal peptide" evidence="12">
    <location>
        <begin position="1"/>
        <end position="26"/>
    </location>
</feature>
<dbReference type="InterPro" id="IPR000101">
    <property type="entry name" value="GGT_peptidase"/>
</dbReference>
<dbReference type="InterPro" id="IPR043138">
    <property type="entry name" value="GGT_lsub"/>
</dbReference>
<evidence type="ECO:0000256" key="12">
    <source>
        <dbReference type="SAM" id="SignalP"/>
    </source>
</evidence>
<evidence type="ECO:0000313" key="13">
    <source>
        <dbReference type="EMBL" id="MQT12471.1"/>
    </source>
</evidence>
<dbReference type="GO" id="GO:0006750">
    <property type="term" value="P:glutathione biosynthetic process"/>
    <property type="evidence" value="ECO:0007669"/>
    <property type="project" value="UniProtKB-KW"/>
</dbReference>
<proteinExistence type="inferred from homology"/>
<protein>
    <recommendedName>
        <fullName evidence="11">Glutathione hydrolase proenzyme</fullName>
        <ecNumber evidence="11">2.3.2.2</ecNumber>
        <ecNumber evidence="11">3.4.19.13</ecNumber>
    </recommendedName>
    <component>
        <recommendedName>
            <fullName evidence="11">Glutathione hydrolase large chain</fullName>
        </recommendedName>
    </component>
    <component>
        <recommendedName>
            <fullName evidence="11">Glutathione hydrolase small chain</fullName>
        </recommendedName>
    </component>
</protein>
<comment type="catalytic activity">
    <reaction evidence="1 11">
        <text>an S-substituted glutathione + H2O = an S-substituted L-cysteinylglycine + L-glutamate</text>
        <dbReference type="Rhea" id="RHEA:59468"/>
        <dbReference type="ChEBI" id="CHEBI:15377"/>
        <dbReference type="ChEBI" id="CHEBI:29985"/>
        <dbReference type="ChEBI" id="CHEBI:90779"/>
        <dbReference type="ChEBI" id="CHEBI:143103"/>
        <dbReference type="EC" id="3.4.19.13"/>
    </reaction>
</comment>
<dbReference type="PRINTS" id="PR01210">
    <property type="entry name" value="GGTRANSPTASE"/>
</dbReference>
<comment type="PTM">
    <text evidence="11">Cleaved by autocatalysis into a large and a small subunit.</text>
</comment>
<dbReference type="GO" id="GO:0036374">
    <property type="term" value="F:glutathione hydrolase activity"/>
    <property type="evidence" value="ECO:0007669"/>
    <property type="project" value="UniProtKB-UniRule"/>
</dbReference>
<keyword evidence="12" id="KW-0732">Signal</keyword>
<keyword evidence="6 11" id="KW-0865">Zymogen</keyword>
<dbReference type="SUPFAM" id="SSF56235">
    <property type="entry name" value="N-terminal nucleophile aminohydrolases (Ntn hydrolases)"/>
    <property type="match status" value="1"/>
</dbReference>
<dbReference type="NCBIfam" id="TIGR00066">
    <property type="entry name" value="g_glut_trans"/>
    <property type="match status" value="1"/>
</dbReference>
<keyword evidence="5 11" id="KW-0378">Hydrolase</keyword>
<evidence type="ECO:0000256" key="7">
    <source>
        <dbReference type="ARBA" id="ARBA00023315"/>
    </source>
</evidence>
<dbReference type="RefSeq" id="WP_153479732.1">
    <property type="nucleotide sequence ID" value="NZ_VWNA01000001.1"/>
</dbReference>
<feature type="binding site" evidence="10">
    <location>
        <begin position="448"/>
        <end position="449"/>
    </location>
    <ligand>
        <name>L-glutamate</name>
        <dbReference type="ChEBI" id="CHEBI:29985"/>
    </ligand>
</feature>
<evidence type="ECO:0000256" key="10">
    <source>
        <dbReference type="PIRSR" id="PIRSR600101-2"/>
    </source>
</evidence>